<dbReference type="Pfam" id="PF12068">
    <property type="entry name" value="PH_RBD"/>
    <property type="match status" value="1"/>
</dbReference>
<dbReference type="SUPFAM" id="SSF47923">
    <property type="entry name" value="Ypt/Rab-GAP domain of gyp1p"/>
    <property type="match status" value="2"/>
</dbReference>
<keyword evidence="2" id="KW-0343">GTPase activation</keyword>
<evidence type="ECO:0000256" key="2">
    <source>
        <dbReference type="ARBA" id="ARBA00022468"/>
    </source>
</evidence>
<evidence type="ECO:0000256" key="10">
    <source>
        <dbReference type="SAM" id="MobiDB-lite"/>
    </source>
</evidence>
<dbReference type="PROSITE" id="PS50086">
    <property type="entry name" value="TBC_RABGAP"/>
    <property type="match status" value="1"/>
</dbReference>
<evidence type="ECO:0000256" key="9">
    <source>
        <dbReference type="ARBA" id="ARBA00082539"/>
    </source>
</evidence>
<dbReference type="Gene3D" id="1.10.8.270">
    <property type="entry name" value="putative rabgap domain of human tbc1 domain family member 14 like domains"/>
    <property type="match status" value="1"/>
</dbReference>
<feature type="compositionally biased region" description="Low complexity" evidence="10">
    <location>
        <begin position="611"/>
        <end position="627"/>
    </location>
</feature>
<reference evidence="12" key="1">
    <citation type="submission" date="2021-01" db="EMBL/GenBank/DDBJ databases">
        <authorList>
            <person name="Li R."/>
            <person name="Bekaert M."/>
        </authorList>
    </citation>
    <scope>NUCLEOTIDE SEQUENCE</scope>
    <source>
        <strain evidence="12">Farmed</strain>
    </source>
</reference>
<evidence type="ECO:0000313" key="12">
    <source>
        <dbReference type="EMBL" id="CAE1259513.1"/>
    </source>
</evidence>
<feature type="compositionally biased region" description="Polar residues" evidence="10">
    <location>
        <begin position="671"/>
        <end position="682"/>
    </location>
</feature>
<dbReference type="Gene3D" id="1.10.472.80">
    <property type="entry name" value="Ypt/Rab-GAP domain of gyp1p, domain 3"/>
    <property type="match status" value="1"/>
</dbReference>
<keyword evidence="3" id="KW-0963">Cytoplasm</keyword>
<evidence type="ECO:0000256" key="4">
    <source>
        <dbReference type="ARBA" id="ARBA00022553"/>
    </source>
</evidence>
<comment type="subunit">
    <text evidence="7">Interacts with non-phosphorylated form of RAB8A; phosphorylation of RAB8A at 'Thr-72' disrupts this interaction. Interacts with ARMC12.</text>
</comment>
<feature type="domain" description="Rab-GAP TBC" evidence="11">
    <location>
        <begin position="324"/>
        <end position="534"/>
    </location>
</feature>
<dbReference type="GO" id="GO:0005737">
    <property type="term" value="C:cytoplasm"/>
    <property type="evidence" value="ECO:0007669"/>
    <property type="project" value="UniProtKB-SubCell"/>
</dbReference>
<evidence type="ECO:0000256" key="6">
    <source>
        <dbReference type="ARBA" id="ARBA00055283"/>
    </source>
</evidence>
<dbReference type="GO" id="GO:0005096">
    <property type="term" value="F:GTPase activator activity"/>
    <property type="evidence" value="ECO:0007669"/>
    <property type="project" value="UniProtKB-KW"/>
</dbReference>
<dbReference type="FunFam" id="1.10.472.80:FF:000005">
    <property type="entry name" value="TBC1 domain family member 15"/>
    <property type="match status" value="1"/>
</dbReference>
<keyword evidence="4" id="KW-0597">Phosphoprotein</keyword>
<dbReference type="AlphaFoldDB" id="A0A812C3E2"/>
<comment type="function">
    <text evidence="6">Acts as a GTPase activating protein for RAB7A. Does not act on RAB4, RAB5 or RAB6.</text>
</comment>
<dbReference type="PANTHER" id="PTHR22957">
    <property type="entry name" value="TBC1 DOMAIN FAMILY MEMBER GTPASE-ACTIVATING PROTEIN"/>
    <property type="match status" value="1"/>
</dbReference>
<evidence type="ECO:0000313" key="13">
    <source>
        <dbReference type="Proteomes" id="UP000597762"/>
    </source>
</evidence>
<sequence length="682" mass="78569">MASSDKVLYEKDSVFIHTNVLESKDKDAYIPGRIYFVEKPEGMFIEWKVEEVSSLDDHDWAVVGNAVGYKADRDSESVTINAKTESRKKYNISFDLIDLKSIKTSAIHHGWSYLIFILKDGTTYPALHFHSGGTKEFFTLLNNHVHIKRSPNDNRLYIVEEHDPDMLSKSFDELNLFSDSSEHLVSIQEAFSGNLSVRRHKQKFLNDPFTSTLGGFSKVTNFFKDVLLQPESMSTRPREEMAEVLNEDIAGMEINHQDEPGFELITKKKPDKQVADPKPPSRPKFKRTKLPPRPTVTRGEPLQAHQWAGMMDKDGRVLNVEEVKEIIFHGVKVWKFLLGYYKWDSTHKSRSEERKKKVDDYFKMKLQWKTISEEQEKRFTLLRDSKALIEKDVSRTDRTHKFFEGEGNHNLQVLNDILRTYCMFNFDLSYVQGMSDLLSPILVIMENEVDAFWCFAGFMEKVSSNFEMDQQGMKTQLAQMHTLMHFVDPELCSYLESHDSGNFYFCFRWLLIVFKREFSFPDIQRLWEVLWTDKPCKNYHLLICLAILDTERATLMENRFGFTEILKHINDMCFTINVDQMLNKAEGIYLQLKKSKKIPQPIKEMLEMNCTSSPSSSSSSSSNTTPSGAMAPPLPSHLRENGTHSAPSSGSGTGRTSPDDSSIEILPENCEPSTSGLHNYYL</sequence>
<keyword evidence="5" id="KW-0007">Acetylation</keyword>
<evidence type="ECO:0000259" key="11">
    <source>
        <dbReference type="PROSITE" id="PS50086"/>
    </source>
</evidence>
<dbReference type="SMART" id="SM00164">
    <property type="entry name" value="TBC"/>
    <property type="match status" value="1"/>
</dbReference>
<feature type="region of interest" description="Disordered" evidence="10">
    <location>
        <begin position="267"/>
        <end position="299"/>
    </location>
</feature>
<dbReference type="EMBL" id="CAHIKZ030001311">
    <property type="protein sequence ID" value="CAE1259513.1"/>
    <property type="molecule type" value="Genomic_DNA"/>
</dbReference>
<evidence type="ECO:0000256" key="7">
    <source>
        <dbReference type="ARBA" id="ARBA00065268"/>
    </source>
</evidence>
<protein>
    <recommendedName>
        <fullName evidence="8">TBC1 domain family member 15</fullName>
    </recommendedName>
    <alternativeName>
        <fullName evidence="9">GTPase-activating protein RAB7</fullName>
    </alternativeName>
</protein>
<dbReference type="InterPro" id="IPR021935">
    <property type="entry name" value="SGSM1/2_RBD"/>
</dbReference>
<dbReference type="InterPro" id="IPR035969">
    <property type="entry name" value="Rab-GAP_TBC_sf"/>
</dbReference>
<evidence type="ECO:0000256" key="3">
    <source>
        <dbReference type="ARBA" id="ARBA00022490"/>
    </source>
</evidence>
<dbReference type="Gene3D" id="2.30.29.230">
    <property type="match status" value="1"/>
</dbReference>
<dbReference type="InterPro" id="IPR000195">
    <property type="entry name" value="Rab-GAP-TBC_dom"/>
</dbReference>
<dbReference type="Proteomes" id="UP000597762">
    <property type="component" value="Unassembled WGS sequence"/>
</dbReference>
<comment type="caution">
    <text evidence="12">The sequence shown here is derived from an EMBL/GenBank/DDBJ whole genome shotgun (WGS) entry which is preliminary data.</text>
</comment>
<keyword evidence="13" id="KW-1185">Reference proteome</keyword>
<evidence type="ECO:0000256" key="5">
    <source>
        <dbReference type="ARBA" id="ARBA00022990"/>
    </source>
</evidence>
<proteinExistence type="predicted"/>
<evidence type="ECO:0000256" key="1">
    <source>
        <dbReference type="ARBA" id="ARBA00004496"/>
    </source>
</evidence>
<dbReference type="PANTHER" id="PTHR22957:SF645">
    <property type="entry name" value="LD27216P"/>
    <property type="match status" value="1"/>
</dbReference>
<name>A0A812C3E2_ACAPH</name>
<gene>
    <name evidence="12" type="ORF">SPHA_31719</name>
</gene>
<feature type="compositionally biased region" description="Low complexity" evidence="10">
    <location>
        <begin position="645"/>
        <end position="660"/>
    </location>
</feature>
<organism evidence="12 13">
    <name type="scientific">Acanthosepion pharaonis</name>
    <name type="common">Pharaoh cuttlefish</name>
    <name type="synonym">Sepia pharaonis</name>
    <dbReference type="NCBI Taxonomy" id="158019"/>
    <lineage>
        <taxon>Eukaryota</taxon>
        <taxon>Metazoa</taxon>
        <taxon>Spiralia</taxon>
        <taxon>Lophotrochozoa</taxon>
        <taxon>Mollusca</taxon>
        <taxon>Cephalopoda</taxon>
        <taxon>Coleoidea</taxon>
        <taxon>Decapodiformes</taxon>
        <taxon>Sepiida</taxon>
        <taxon>Sepiina</taxon>
        <taxon>Sepiidae</taxon>
        <taxon>Acanthosepion</taxon>
    </lineage>
</organism>
<feature type="compositionally biased region" description="Basic residues" evidence="10">
    <location>
        <begin position="281"/>
        <end position="290"/>
    </location>
</feature>
<feature type="region of interest" description="Disordered" evidence="10">
    <location>
        <begin position="609"/>
        <end position="682"/>
    </location>
</feature>
<dbReference type="OrthoDB" id="10264062at2759"/>
<comment type="subcellular location">
    <subcellularLocation>
        <location evidence="1">Cytoplasm</location>
    </subcellularLocation>
</comment>
<evidence type="ECO:0000256" key="8">
    <source>
        <dbReference type="ARBA" id="ARBA00067480"/>
    </source>
</evidence>
<dbReference type="FunFam" id="1.10.8.270:FF:000005">
    <property type="entry name" value="TBC1 domain family member 15"/>
    <property type="match status" value="1"/>
</dbReference>
<dbReference type="Pfam" id="PF00566">
    <property type="entry name" value="RabGAP-TBC"/>
    <property type="match status" value="1"/>
</dbReference>
<accession>A0A812C3E2</accession>